<feature type="non-terminal residue" evidence="2">
    <location>
        <position position="1"/>
    </location>
</feature>
<comment type="caution">
    <text evidence="2">The sequence shown here is derived from an EMBL/GenBank/DDBJ whole genome shotgun (WGS) entry which is preliminary data.</text>
</comment>
<feature type="compositionally biased region" description="Basic residues" evidence="1">
    <location>
        <begin position="1"/>
        <end position="10"/>
    </location>
</feature>
<feature type="region of interest" description="Disordered" evidence="1">
    <location>
        <begin position="175"/>
        <end position="202"/>
    </location>
</feature>
<accession>X6NSU3</accession>
<dbReference type="EMBL" id="ASPP01006431">
    <property type="protein sequence ID" value="ETO28829.1"/>
    <property type="molecule type" value="Genomic_DNA"/>
</dbReference>
<feature type="region of interest" description="Disordered" evidence="1">
    <location>
        <begin position="1"/>
        <end position="28"/>
    </location>
</feature>
<dbReference type="Proteomes" id="UP000023152">
    <property type="component" value="Unassembled WGS sequence"/>
</dbReference>
<evidence type="ECO:0000256" key="1">
    <source>
        <dbReference type="SAM" id="MobiDB-lite"/>
    </source>
</evidence>
<protein>
    <submittedName>
        <fullName evidence="2">Uncharacterized protein</fullName>
    </submittedName>
</protein>
<sequence>KKKKKKKKKISPSPGFEPRGQSPGVAASQISASTYTARREHKKFRLAHYMAKFERGNASPILGKGYFNRPKDVFNGDYLPMPEVYFYPVHQSRLLEPNLQSLLGYASNGMTSPYYYFEPMMTGGNGRANAPYPYALYYAPSGVNGGTGAAVQATLSNAGLVPGGVPINANLGPAAPTSASSGNNASANVSSGHHNKKSSQSETLRLKRRIHIHCDSDINAVITPEFLTSIDLYYRLLDPKLFNLNQVLDDLHQHVCQYYDGKHNPYDIPTEIGKTQRNQLALPEKPRFETFEREEVFSCYLPRTRIQVLEREEMKRPGLFLLDLRLNHFHGERIFSYMAMPYRMVKGPLCKIETFLHITQSSLQGYRAAPQGLR</sequence>
<name>X6NSU3_RETFI</name>
<feature type="compositionally biased region" description="Low complexity" evidence="1">
    <location>
        <begin position="175"/>
        <end position="192"/>
    </location>
</feature>
<evidence type="ECO:0000313" key="2">
    <source>
        <dbReference type="EMBL" id="ETO28829.1"/>
    </source>
</evidence>
<keyword evidence="3" id="KW-1185">Reference proteome</keyword>
<proteinExistence type="predicted"/>
<reference evidence="2 3" key="1">
    <citation type="journal article" date="2013" name="Curr. Biol.">
        <title>The Genome of the Foraminiferan Reticulomyxa filosa.</title>
        <authorList>
            <person name="Glockner G."/>
            <person name="Hulsmann N."/>
            <person name="Schleicher M."/>
            <person name="Noegel A.A."/>
            <person name="Eichinger L."/>
            <person name="Gallinger C."/>
            <person name="Pawlowski J."/>
            <person name="Sierra R."/>
            <person name="Euteneuer U."/>
            <person name="Pillet L."/>
            <person name="Moustafa A."/>
            <person name="Platzer M."/>
            <person name="Groth M."/>
            <person name="Szafranski K."/>
            <person name="Schliwa M."/>
        </authorList>
    </citation>
    <scope>NUCLEOTIDE SEQUENCE [LARGE SCALE GENOMIC DNA]</scope>
</reference>
<gene>
    <name evidence="2" type="ORF">RFI_08295</name>
</gene>
<evidence type="ECO:0000313" key="3">
    <source>
        <dbReference type="Proteomes" id="UP000023152"/>
    </source>
</evidence>
<dbReference type="AlphaFoldDB" id="X6NSU3"/>
<organism evidence="2 3">
    <name type="scientific">Reticulomyxa filosa</name>
    <dbReference type="NCBI Taxonomy" id="46433"/>
    <lineage>
        <taxon>Eukaryota</taxon>
        <taxon>Sar</taxon>
        <taxon>Rhizaria</taxon>
        <taxon>Retaria</taxon>
        <taxon>Foraminifera</taxon>
        <taxon>Monothalamids</taxon>
        <taxon>Reticulomyxidae</taxon>
        <taxon>Reticulomyxa</taxon>
    </lineage>
</organism>